<feature type="compositionally biased region" description="Low complexity" evidence="1">
    <location>
        <begin position="150"/>
        <end position="165"/>
    </location>
</feature>
<evidence type="ECO:0000256" key="1">
    <source>
        <dbReference type="SAM" id="MobiDB-lite"/>
    </source>
</evidence>
<feature type="region of interest" description="Disordered" evidence="1">
    <location>
        <begin position="95"/>
        <end position="180"/>
    </location>
</feature>
<dbReference type="PROSITE" id="PS00201">
    <property type="entry name" value="FLAVODOXIN"/>
    <property type="match status" value="1"/>
</dbReference>
<comment type="caution">
    <text evidence="2">The sequence shown here is derived from an EMBL/GenBank/DDBJ whole genome shotgun (WGS) entry which is preliminary data.</text>
</comment>
<proteinExistence type="predicted"/>
<dbReference type="SUPFAM" id="SSF52218">
    <property type="entry name" value="Flavoproteins"/>
    <property type="match status" value="1"/>
</dbReference>
<accession>A0A919SSJ9</accession>
<reference evidence="2" key="1">
    <citation type="submission" date="2021-03" db="EMBL/GenBank/DDBJ databases">
        <title>Whole genome shotgun sequence of Actinoplanes auranticolor NBRC 12245.</title>
        <authorList>
            <person name="Komaki H."/>
            <person name="Tamura T."/>
        </authorList>
    </citation>
    <scope>NUCLEOTIDE SEQUENCE</scope>
    <source>
        <strain evidence="2">NBRC 12245</strain>
    </source>
</reference>
<dbReference type="Gene3D" id="3.40.50.360">
    <property type="match status" value="1"/>
</dbReference>
<dbReference type="EMBL" id="BOQL01000068">
    <property type="protein sequence ID" value="GIM77701.1"/>
    <property type="molecule type" value="Genomic_DNA"/>
</dbReference>
<dbReference type="GO" id="GO:0009055">
    <property type="term" value="F:electron transfer activity"/>
    <property type="evidence" value="ECO:0007669"/>
    <property type="project" value="InterPro"/>
</dbReference>
<dbReference type="Proteomes" id="UP000681340">
    <property type="component" value="Unassembled WGS sequence"/>
</dbReference>
<dbReference type="InterPro" id="IPR029039">
    <property type="entry name" value="Flavoprotein-like_sf"/>
</dbReference>
<name>A0A919SSJ9_9ACTN</name>
<dbReference type="AlphaFoldDB" id="A0A919SSJ9"/>
<dbReference type="RefSeq" id="WP_212993552.1">
    <property type="nucleotide sequence ID" value="NZ_BAABEA010000041.1"/>
</dbReference>
<protein>
    <recommendedName>
        <fullName evidence="4">Flavodoxin-like domain-containing protein</fullName>
    </recommendedName>
</protein>
<feature type="compositionally biased region" description="Polar residues" evidence="1">
    <location>
        <begin position="107"/>
        <end position="118"/>
    </location>
</feature>
<dbReference type="GO" id="GO:0010181">
    <property type="term" value="F:FMN binding"/>
    <property type="evidence" value="ECO:0007669"/>
    <property type="project" value="InterPro"/>
</dbReference>
<gene>
    <name evidence="2" type="ORF">Aau02nite_77220</name>
</gene>
<keyword evidence="3" id="KW-1185">Reference proteome</keyword>
<evidence type="ECO:0000313" key="3">
    <source>
        <dbReference type="Proteomes" id="UP000681340"/>
    </source>
</evidence>
<evidence type="ECO:0000313" key="2">
    <source>
        <dbReference type="EMBL" id="GIM77701.1"/>
    </source>
</evidence>
<dbReference type="InterPro" id="IPR001226">
    <property type="entry name" value="Flavodoxin_CS"/>
</dbReference>
<organism evidence="2 3">
    <name type="scientific">Actinoplanes auranticolor</name>
    <dbReference type="NCBI Taxonomy" id="47988"/>
    <lineage>
        <taxon>Bacteria</taxon>
        <taxon>Bacillati</taxon>
        <taxon>Actinomycetota</taxon>
        <taxon>Actinomycetes</taxon>
        <taxon>Micromonosporales</taxon>
        <taxon>Micromonosporaceae</taxon>
        <taxon>Actinoplanes</taxon>
    </lineage>
</organism>
<evidence type="ECO:0008006" key="4">
    <source>
        <dbReference type="Google" id="ProtNLM"/>
    </source>
</evidence>
<sequence>MKALLVYESMVGNTEKIARAIAGGLAEQLDVTLADISTMPRDTSPLLPGMPAAAFDTRIHKAFLTGSAAHRIQRRLRRLGSAASGTVVCSCGATDPSAASGRAAEPNSKQRASSTAVTSPVPGGRIRRASPCRSAGATGRPRSSLNPSGTSRSMSPASTATAPSAWQETTHSGLSVLRSA</sequence>